<protein>
    <submittedName>
        <fullName evidence="3">Aldo/keto reductase</fullName>
    </submittedName>
</protein>
<dbReference type="GO" id="GO:0005829">
    <property type="term" value="C:cytosol"/>
    <property type="evidence" value="ECO:0007669"/>
    <property type="project" value="TreeGrafter"/>
</dbReference>
<evidence type="ECO:0000313" key="4">
    <source>
        <dbReference type="Proteomes" id="UP000641588"/>
    </source>
</evidence>
<dbReference type="PRINTS" id="PR00069">
    <property type="entry name" value="ALDKETRDTASE"/>
</dbReference>
<dbReference type="Proteomes" id="UP000641588">
    <property type="component" value="Unassembled WGS sequence"/>
</dbReference>
<comment type="caution">
    <text evidence="3">The sequence shown here is derived from an EMBL/GenBank/DDBJ whole genome shotgun (WGS) entry which is preliminary data.</text>
</comment>
<gene>
    <name evidence="3" type="ORF">GC093_29280</name>
</gene>
<dbReference type="Pfam" id="PF00248">
    <property type="entry name" value="Aldo_ket_red"/>
    <property type="match status" value="1"/>
</dbReference>
<dbReference type="InterPro" id="IPR020471">
    <property type="entry name" value="AKR"/>
</dbReference>
<dbReference type="PROSITE" id="PS51257">
    <property type="entry name" value="PROKAR_LIPOPROTEIN"/>
    <property type="match status" value="1"/>
</dbReference>
<organism evidence="3 4">
    <name type="scientific">Paenibacillus foliorum</name>
    <dbReference type="NCBI Taxonomy" id="2654974"/>
    <lineage>
        <taxon>Bacteria</taxon>
        <taxon>Bacillati</taxon>
        <taxon>Bacillota</taxon>
        <taxon>Bacilli</taxon>
        <taxon>Bacillales</taxon>
        <taxon>Paenibacillaceae</taxon>
        <taxon>Paenibacillus</taxon>
    </lineage>
</organism>
<dbReference type="EMBL" id="WHOD01000109">
    <property type="protein sequence ID" value="NOU97291.1"/>
    <property type="molecule type" value="Genomic_DNA"/>
</dbReference>
<evidence type="ECO:0000313" key="3">
    <source>
        <dbReference type="EMBL" id="NOU97291.1"/>
    </source>
</evidence>
<proteinExistence type="predicted"/>
<dbReference type="CDD" id="cd19082">
    <property type="entry name" value="AKR_AKR10A1_2"/>
    <property type="match status" value="1"/>
</dbReference>
<accession>A0A972H6K3</accession>
<dbReference type="SUPFAM" id="SSF51430">
    <property type="entry name" value="NAD(P)-linked oxidoreductase"/>
    <property type="match status" value="1"/>
</dbReference>
<dbReference type="Gene3D" id="3.20.20.100">
    <property type="entry name" value="NADP-dependent oxidoreductase domain"/>
    <property type="match status" value="1"/>
</dbReference>
<evidence type="ECO:0000256" key="1">
    <source>
        <dbReference type="ARBA" id="ARBA00023002"/>
    </source>
</evidence>
<dbReference type="RefSeq" id="WP_171655531.1">
    <property type="nucleotide sequence ID" value="NZ_WHOD01000109.1"/>
</dbReference>
<sequence>MKTILINGLYQPCGQLIMGCDHFNQSKFGLASSLLDKFTAMGGNTIDTAFQYGDGESEKTIGKWMHERDNREQVIILTKGAHHDETGHRVNPQSITHDLSISLERLQTDYIDLYALHRDDPNVPVGPIIDILNEHLQAGKIRALGASNWSYQRIQEANDYAQQNGLTGFTFSSTNLSLAKMIVPRWAGCVPADEKTCQWHQSTGMPLLSWSSLGGGFMAGRFSPEHREDEEMVRTYYSEGNWQRLERTRQLAKKKGVPSVQLALAYVLNQPFPTCALVAAYAPEELDSNLAAASLTLTPEEVSWLEFGAE</sequence>
<keyword evidence="1" id="KW-0560">Oxidoreductase</keyword>
<reference evidence="3" key="1">
    <citation type="submission" date="2019-10" db="EMBL/GenBank/DDBJ databases">
        <title>Description of Paenibacillus glebae sp. nov.</title>
        <authorList>
            <person name="Carlier A."/>
            <person name="Qi S."/>
        </authorList>
    </citation>
    <scope>NUCLEOTIDE SEQUENCE</scope>
    <source>
        <strain evidence="3">LMG 31456</strain>
    </source>
</reference>
<keyword evidence="4" id="KW-1185">Reference proteome</keyword>
<dbReference type="InterPro" id="IPR023210">
    <property type="entry name" value="NADP_OxRdtase_dom"/>
</dbReference>
<dbReference type="InterPro" id="IPR036812">
    <property type="entry name" value="NAD(P)_OxRdtase_dom_sf"/>
</dbReference>
<name>A0A972H6K3_9BACL</name>
<dbReference type="PANTHER" id="PTHR43364">
    <property type="entry name" value="NADH-SPECIFIC METHYLGLYOXAL REDUCTASE-RELATED"/>
    <property type="match status" value="1"/>
</dbReference>
<dbReference type="PANTHER" id="PTHR43364:SF4">
    <property type="entry name" value="NAD(P)-LINKED OXIDOREDUCTASE SUPERFAMILY PROTEIN"/>
    <property type="match status" value="1"/>
</dbReference>
<dbReference type="InterPro" id="IPR050523">
    <property type="entry name" value="AKR_Detox_Biosynth"/>
</dbReference>
<feature type="domain" description="NADP-dependent oxidoreductase" evidence="2">
    <location>
        <begin position="17"/>
        <end position="303"/>
    </location>
</feature>
<evidence type="ECO:0000259" key="2">
    <source>
        <dbReference type="Pfam" id="PF00248"/>
    </source>
</evidence>
<dbReference type="GO" id="GO:0016491">
    <property type="term" value="F:oxidoreductase activity"/>
    <property type="evidence" value="ECO:0007669"/>
    <property type="project" value="UniProtKB-KW"/>
</dbReference>
<dbReference type="AlphaFoldDB" id="A0A972H6K3"/>